<organism evidence="1 2">
    <name type="scientific">Rhizobium mongolense subsp. loessense</name>
    <dbReference type="NCBI Taxonomy" id="158890"/>
    <lineage>
        <taxon>Bacteria</taxon>
        <taxon>Pseudomonadati</taxon>
        <taxon>Pseudomonadota</taxon>
        <taxon>Alphaproteobacteria</taxon>
        <taxon>Hyphomicrobiales</taxon>
        <taxon>Rhizobiaceae</taxon>
        <taxon>Rhizobium/Agrobacterium group</taxon>
        <taxon>Rhizobium</taxon>
    </lineage>
</organism>
<dbReference type="Gene3D" id="3.50.50.60">
    <property type="entry name" value="FAD/NAD(P)-binding domain"/>
    <property type="match status" value="1"/>
</dbReference>
<evidence type="ECO:0000313" key="2">
    <source>
        <dbReference type="Proteomes" id="UP000199542"/>
    </source>
</evidence>
<name>A0A1G4RHA6_9HYPH</name>
<gene>
    <name evidence="1" type="ORF">SAMN02927900_02670</name>
</gene>
<dbReference type="SUPFAM" id="SSF51905">
    <property type="entry name" value="FAD/NAD(P)-binding domain"/>
    <property type="match status" value="1"/>
</dbReference>
<protein>
    <submittedName>
        <fullName evidence="1">Uncharacterized protein</fullName>
    </submittedName>
</protein>
<dbReference type="EMBL" id="FMTM01000003">
    <property type="protein sequence ID" value="SCW56208.1"/>
    <property type="molecule type" value="Genomic_DNA"/>
</dbReference>
<accession>A0A1G4RHA6</accession>
<sequence>MSRCLFNCGIEHLVFERGTIGGRWQSHARDSLRLLTPNWMNLLPDAPYEGDDLDGFMLRDDHVARLRDYAAAFGAPVMEQTAVTSLTHGAAGFRIEADRGIWRAGRCRGNRSVRSAQSSGHRPCHQSACDKLAFQCLSFAARHSRRGRTRGRCVVLRRSDRRSTSTQRA</sequence>
<evidence type="ECO:0000313" key="1">
    <source>
        <dbReference type="EMBL" id="SCW56208.1"/>
    </source>
</evidence>
<reference evidence="1 2" key="1">
    <citation type="submission" date="2016-10" db="EMBL/GenBank/DDBJ databases">
        <authorList>
            <person name="de Groot N.N."/>
        </authorList>
    </citation>
    <scope>NUCLEOTIDE SEQUENCE [LARGE SCALE GENOMIC DNA]</scope>
    <source>
        <strain evidence="1 2">CGMCC 1.3401</strain>
    </source>
</reference>
<dbReference type="AlphaFoldDB" id="A0A1G4RHA6"/>
<dbReference type="Proteomes" id="UP000199542">
    <property type="component" value="Unassembled WGS sequence"/>
</dbReference>
<proteinExistence type="predicted"/>
<dbReference type="InterPro" id="IPR036188">
    <property type="entry name" value="FAD/NAD-bd_sf"/>
</dbReference>